<evidence type="ECO:0008006" key="3">
    <source>
        <dbReference type="Google" id="ProtNLM"/>
    </source>
</evidence>
<reference evidence="2" key="1">
    <citation type="journal article" date="2011" name="Genome Res.">
        <title>Phylogeny-wide analysis of social amoeba genomes highlights ancient origins for complex intercellular communication.</title>
        <authorList>
            <person name="Heidel A.J."/>
            <person name="Lawal H.M."/>
            <person name="Felder M."/>
            <person name="Schilde C."/>
            <person name="Helps N.R."/>
            <person name="Tunggal B."/>
            <person name="Rivero F."/>
            <person name="John U."/>
            <person name="Schleicher M."/>
            <person name="Eichinger L."/>
            <person name="Platzer M."/>
            <person name="Noegel A.A."/>
            <person name="Schaap P."/>
            <person name="Gloeckner G."/>
        </authorList>
    </citation>
    <scope>NUCLEOTIDE SEQUENCE [LARGE SCALE GENOMIC DNA]</scope>
    <source>
        <strain evidence="2">SH3</strain>
    </source>
</reference>
<evidence type="ECO:0000313" key="1">
    <source>
        <dbReference type="EMBL" id="EGG20059.1"/>
    </source>
</evidence>
<dbReference type="OMA" id="ISNIECE"/>
<dbReference type="AlphaFoldDB" id="F4PVP5"/>
<dbReference type="GeneID" id="14872413"/>
<proteinExistence type="predicted"/>
<accession>F4PVP5</accession>
<name>F4PVP5_CACFS</name>
<dbReference type="InterPro" id="IPR052326">
    <property type="entry name" value="Diff-Dev_Assoc_Protein"/>
</dbReference>
<dbReference type="RefSeq" id="XP_004367042.1">
    <property type="nucleotide sequence ID" value="XM_004366985.1"/>
</dbReference>
<dbReference type="KEGG" id="dfa:DFA_07176"/>
<dbReference type="OrthoDB" id="23898at2759"/>
<dbReference type="PANTHER" id="PTHR33459">
    <property type="entry name" value="DD-GDCA PROTEIN"/>
    <property type="match status" value="1"/>
</dbReference>
<dbReference type="EMBL" id="GL883013">
    <property type="protein sequence ID" value="EGG20059.1"/>
    <property type="molecule type" value="Genomic_DNA"/>
</dbReference>
<protein>
    <recommendedName>
        <fullName evidence="3">Paramecium surface antigen repeat-containing protein</fullName>
    </recommendedName>
</protein>
<dbReference type="PANTHER" id="PTHR33459:SF7">
    <property type="entry name" value="DD-GDCA PROTEIN"/>
    <property type="match status" value="1"/>
</dbReference>
<sequence>MKTNTITPQSGVGINGTTTVNNLEINGKVSMQLLDISNIECESLATNKITGETINITPIKSLFINAPSVETNQLSFVNPIPGYIPTPLDFYEYYTHWVQFKYNVSGGSYVYSYNQMHIVRIGKLVTLCVDSPPTLTMQATAEASENLKISLQVHLLNTSIMMIKVLLFITLTCLVFTTVHALKCHTNLECIQVGAQCDSYQLCANSDCIITNGTYPGICTAYIPENGNCSSDSGSASCSPGLSCYDGKCVQCGYTQNGDSCTQSYQCTKGLSCISGKCSLGNSRCSSGLNTCPYGQFCNITVSPSICSPQLAIGQDCTHYVDGCPYGSICSYDSKTLSCTALYSRDQDQMCSPTFEGDPQYLTTCNFTLGLYCRNGYCIPLPSPSNDFCEDDTDCNYNEMCLCPNNSQGKCVVISNLNTQCASATKAYYACLAENQCVEVGNIMNLESCASRKCSVEYCKTDICYNLDALDSLLSCPSTYPFNSLVCSSPSSSSSSSLNDTSSSSNSTEPSLSSSLSSPIILVLILSVVSTLFFF</sequence>
<evidence type="ECO:0000313" key="2">
    <source>
        <dbReference type="Proteomes" id="UP000007797"/>
    </source>
</evidence>
<gene>
    <name evidence="1" type="primary">dia1</name>
    <name evidence="1" type="ORF">DFA_07176</name>
</gene>
<organism evidence="1 2">
    <name type="scientific">Cavenderia fasciculata</name>
    <name type="common">Slime mold</name>
    <name type="synonym">Dictyostelium fasciculatum</name>
    <dbReference type="NCBI Taxonomy" id="261658"/>
    <lineage>
        <taxon>Eukaryota</taxon>
        <taxon>Amoebozoa</taxon>
        <taxon>Evosea</taxon>
        <taxon>Eumycetozoa</taxon>
        <taxon>Dictyostelia</taxon>
        <taxon>Acytosteliales</taxon>
        <taxon>Cavenderiaceae</taxon>
        <taxon>Cavenderia</taxon>
    </lineage>
</organism>
<keyword evidence="2" id="KW-1185">Reference proteome</keyword>
<dbReference type="Proteomes" id="UP000007797">
    <property type="component" value="Unassembled WGS sequence"/>
</dbReference>